<proteinExistence type="predicted"/>
<dbReference type="EMBL" id="BAABIC010000025">
    <property type="protein sequence ID" value="GAA4708065.1"/>
    <property type="molecule type" value="Genomic_DNA"/>
</dbReference>
<dbReference type="Proteomes" id="UP001500325">
    <property type="component" value="Unassembled WGS sequence"/>
</dbReference>
<dbReference type="InterPro" id="IPR011059">
    <property type="entry name" value="Metal-dep_hydrolase_composite"/>
</dbReference>
<dbReference type="InterPro" id="IPR050287">
    <property type="entry name" value="MTA/SAH_deaminase"/>
</dbReference>
<dbReference type="PANTHER" id="PTHR43794:SF11">
    <property type="entry name" value="AMIDOHYDROLASE-RELATED DOMAIN-CONTAINING PROTEIN"/>
    <property type="match status" value="1"/>
</dbReference>
<evidence type="ECO:0000259" key="2">
    <source>
        <dbReference type="Pfam" id="PF01979"/>
    </source>
</evidence>
<dbReference type="InterPro" id="IPR006680">
    <property type="entry name" value="Amidohydro-rel"/>
</dbReference>
<keyword evidence="4" id="KW-1185">Reference proteome</keyword>
<feature type="domain" description="Amidohydrolase-related" evidence="2">
    <location>
        <begin position="68"/>
        <end position="442"/>
    </location>
</feature>
<protein>
    <submittedName>
        <fullName evidence="3">Formimidoylglutamate deiminase</fullName>
    </submittedName>
</protein>
<evidence type="ECO:0000313" key="4">
    <source>
        <dbReference type="Proteomes" id="UP001500325"/>
    </source>
</evidence>
<dbReference type="PANTHER" id="PTHR43794">
    <property type="entry name" value="AMINOHYDROLASE SSNA-RELATED"/>
    <property type="match status" value="1"/>
</dbReference>
<dbReference type="Gene3D" id="3.20.20.140">
    <property type="entry name" value="Metal-dependent hydrolases"/>
    <property type="match status" value="1"/>
</dbReference>
<dbReference type="InterPro" id="IPR032466">
    <property type="entry name" value="Metal_Hydrolase"/>
</dbReference>
<dbReference type="InterPro" id="IPR010252">
    <property type="entry name" value="HutF"/>
</dbReference>
<comment type="caution">
    <text evidence="3">The sequence shown here is derived from an EMBL/GenBank/DDBJ whole genome shotgun (WGS) entry which is preliminary data.</text>
</comment>
<keyword evidence="1" id="KW-0378">Hydrolase</keyword>
<organism evidence="3 4">
    <name type="scientific">Pseudonocardia yuanmonensis</name>
    <dbReference type="NCBI Taxonomy" id="1095914"/>
    <lineage>
        <taxon>Bacteria</taxon>
        <taxon>Bacillati</taxon>
        <taxon>Actinomycetota</taxon>
        <taxon>Actinomycetes</taxon>
        <taxon>Pseudonocardiales</taxon>
        <taxon>Pseudonocardiaceae</taxon>
        <taxon>Pseudonocardia</taxon>
    </lineage>
</organism>
<reference evidence="4" key="1">
    <citation type="journal article" date="2019" name="Int. J. Syst. Evol. Microbiol.">
        <title>The Global Catalogue of Microorganisms (GCM) 10K type strain sequencing project: providing services to taxonomists for standard genome sequencing and annotation.</title>
        <authorList>
            <consortium name="The Broad Institute Genomics Platform"/>
            <consortium name="The Broad Institute Genome Sequencing Center for Infectious Disease"/>
            <person name="Wu L."/>
            <person name="Ma J."/>
        </authorList>
    </citation>
    <scope>NUCLEOTIDE SEQUENCE [LARGE SCALE GENOMIC DNA]</scope>
    <source>
        <strain evidence="4">JCM 18055</strain>
    </source>
</reference>
<dbReference type="RefSeq" id="WP_345383818.1">
    <property type="nucleotide sequence ID" value="NZ_BAABIC010000025.1"/>
</dbReference>
<dbReference type="Gene3D" id="2.30.40.10">
    <property type="entry name" value="Urease, subunit C, domain 1"/>
    <property type="match status" value="1"/>
</dbReference>
<gene>
    <name evidence="3" type="ORF">GCM10023215_56560</name>
</gene>
<dbReference type="Pfam" id="PF01979">
    <property type="entry name" value="Amidohydro_1"/>
    <property type="match status" value="1"/>
</dbReference>
<sequence>MTSPSNALRRTARTPRADDPEGQWWCEHAWLGGGPVEHGVLVTVAEGRFSRVVTGVERPSAVPALRGLVLPGLANAHSHAFHRALRARTQHDRGSFWTWRDLMYQAANTLDPDTYRNLATAVFAEMALAGVTAVGEFHYLHHDARGVPYDDPNAMGRALVDAAASAGVRLTLLDTCYLSSSVDGSPLGDLQRRFGDGSGERWAERVDPLRREFSGSDTVIVGAALHSVRAVPLQHMPPVVEWADTHRAPLHVHSSEQTAEVEQCLAVHGRTPTALLHDAGVLGPRTTAVHATHLTESDLAMLDSTATGVCFCPTTERDLGDGIGPASALLARSAGLFSVGSDSHAVIDLFEEARAVELDERLRRRERGIFPADLLLKSATSDGQHALGWADAGHISPGQRADLVAVDMGSVRTAGGGPRAETAVFAATAADVTDVVVDGRTVVRDRRHLMVTDVSRRLVAAADLLFEGRSRQEGTLR</sequence>
<dbReference type="SUPFAM" id="SSF51556">
    <property type="entry name" value="Metallo-dependent hydrolases"/>
    <property type="match status" value="1"/>
</dbReference>
<dbReference type="NCBIfam" id="TIGR02022">
    <property type="entry name" value="hutF"/>
    <property type="match status" value="1"/>
</dbReference>
<dbReference type="NCBIfam" id="NF006681">
    <property type="entry name" value="PRK09229.1-2"/>
    <property type="match status" value="1"/>
</dbReference>
<evidence type="ECO:0000313" key="3">
    <source>
        <dbReference type="EMBL" id="GAA4708065.1"/>
    </source>
</evidence>
<dbReference type="SUPFAM" id="SSF51338">
    <property type="entry name" value="Composite domain of metallo-dependent hydrolases"/>
    <property type="match status" value="1"/>
</dbReference>
<evidence type="ECO:0000256" key="1">
    <source>
        <dbReference type="ARBA" id="ARBA00022801"/>
    </source>
</evidence>
<name>A0ABP8XH60_9PSEU</name>
<accession>A0ABP8XH60</accession>